<feature type="compositionally biased region" description="Polar residues" evidence="1">
    <location>
        <begin position="40"/>
        <end position="63"/>
    </location>
</feature>
<feature type="region of interest" description="Disordered" evidence="1">
    <location>
        <begin position="120"/>
        <end position="198"/>
    </location>
</feature>
<gene>
    <name evidence="2" type="ORF">ASPZODRAFT_1216560</name>
</gene>
<dbReference type="RefSeq" id="XP_022577608.1">
    <property type="nucleotide sequence ID" value="XM_022721298.1"/>
</dbReference>
<keyword evidence="3" id="KW-1185">Reference proteome</keyword>
<protein>
    <submittedName>
        <fullName evidence="2">Uncharacterized protein</fullName>
    </submittedName>
</protein>
<accession>A0A1L9S7G5</accession>
<evidence type="ECO:0000313" key="2">
    <source>
        <dbReference type="EMBL" id="OJJ43098.1"/>
    </source>
</evidence>
<dbReference type="AlphaFoldDB" id="A0A1L9S7G5"/>
<sequence length="198" mass="21666">MFTFSVFNVSFISNSPTKRVSHADHVLFDSRLMDLAIRSDTQAQSDTVRSSPSTPNLRQNAARQSDKSKKTSSLRGLFTSKSKDTKGLVSPTQPSISACKIRVWRVNDGMNRSNIKIIPMKAAVESPSKGSTSNKLRKSTDSNRRLDISNPPLSPSKSSGSGSSRRSLRELRSKASIRFGNSKAAEDKETVGKWTAST</sequence>
<name>A0A1L9S7G5_9EURO</name>
<feature type="compositionally biased region" description="Basic and acidic residues" evidence="1">
    <location>
        <begin position="138"/>
        <end position="147"/>
    </location>
</feature>
<evidence type="ECO:0000256" key="1">
    <source>
        <dbReference type="SAM" id="MobiDB-lite"/>
    </source>
</evidence>
<proteinExistence type="predicted"/>
<dbReference type="EMBL" id="KV878354">
    <property type="protein sequence ID" value="OJJ43098.1"/>
    <property type="molecule type" value="Genomic_DNA"/>
</dbReference>
<reference evidence="3" key="1">
    <citation type="journal article" date="2017" name="Genome Biol.">
        <title>Comparative genomics reveals high biological diversity and specific adaptations in the industrially and medically important fungal genus Aspergillus.</title>
        <authorList>
            <person name="de Vries R.P."/>
            <person name="Riley R."/>
            <person name="Wiebenga A."/>
            <person name="Aguilar-Osorio G."/>
            <person name="Amillis S."/>
            <person name="Uchima C.A."/>
            <person name="Anderluh G."/>
            <person name="Asadollahi M."/>
            <person name="Askin M."/>
            <person name="Barry K."/>
            <person name="Battaglia E."/>
            <person name="Bayram O."/>
            <person name="Benocci T."/>
            <person name="Braus-Stromeyer S.A."/>
            <person name="Caldana C."/>
            <person name="Canovas D."/>
            <person name="Cerqueira G.C."/>
            <person name="Chen F."/>
            <person name="Chen W."/>
            <person name="Choi C."/>
            <person name="Clum A."/>
            <person name="Dos Santos R.A."/>
            <person name="Damasio A.R."/>
            <person name="Diallinas G."/>
            <person name="Emri T."/>
            <person name="Fekete E."/>
            <person name="Flipphi M."/>
            <person name="Freyberg S."/>
            <person name="Gallo A."/>
            <person name="Gournas C."/>
            <person name="Habgood R."/>
            <person name="Hainaut M."/>
            <person name="Harispe M.L."/>
            <person name="Henrissat B."/>
            <person name="Hilden K.S."/>
            <person name="Hope R."/>
            <person name="Hossain A."/>
            <person name="Karabika E."/>
            <person name="Karaffa L."/>
            <person name="Karanyi Z."/>
            <person name="Krasevec N."/>
            <person name="Kuo A."/>
            <person name="Kusch H."/>
            <person name="LaButti K."/>
            <person name="Lagendijk E.L."/>
            <person name="Lapidus A."/>
            <person name="Levasseur A."/>
            <person name="Lindquist E."/>
            <person name="Lipzen A."/>
            <person name="Logrieco A.F."/>
            <person name="MacCabe A."/>
            <person name="Maekelae M.R."/>
            <person name="Malavazi I."/>
            <person name="Melin P."/>
            <person name="Meyer V."/>
            <person name="Mielnichuk N."/>
            <person name="Miskei M."/>
            <person name="Molnar A.P."/>
            <person name="Mule G."/>
            <person name="Ngan C.Y."/>
            <person name="Orejas M."/>
            <person name="Orosz E."/>
            <person name="Ouedraogo J.P."/>
            <person name="Overkamp K.M."/>
            <person name="Park H.-S."/>
            <person name="Perrone G."/>
            <person name="Piumi F."/>
            <person name="Punt P.J."/>
            <person name="Ram A.F."/>
            <person name="Ramon A."/>
            <person name="Rauscher S."/>
            <person name="Record E."/>
            <person name="Riano-Pachon D.M."/>
            <person name="Robert V."/>
            <person name="Roehrig J."/>
            <person name="Ruller R."/>
            <person name="Salamov A."/>
            <person name="Salih N.S."/>
            <person name="Samson R.A."/>
            <person name="Sandor E."/>
            <person name="Sanguinetti M."/>
            <person name="Schuetze T."/>
            <person name="Sepcic K."/>
            <person name="Shelest E."/>
            <person name="Sherlock G."/>
            <person name="Sophianopoulou V."/>
            <person name="Squina F.M."/>
            <person name="Sun H."/>
            <person name="Susca A."/>
            <person name="Todd R.B."/>
            <person name="Tsang A."/>
            <person name="Unkles S.E."/>
            <person name="van de Wiele N."/>
            <person name="van Rossen-Uffink D."/>
            <person name="Oliveira J.V."/>
            <person name="Vesth T.C."/>
            <person name="Visser J."/>
            <person name="Yu J.-H."/>
            <person name="Zhou M."/>
            <person name="Andersen M.R."/>
            <person name="Archer D.B."/>
            <person name="Baker S.E."/>
            <person name="Benoit I."/>
            <person name="Brakhage A.A."/>
            <person name="Braus G.H."/>
            <person name="Fischer R."/>
            <person name="Frisvad J.C."/>
            <person name="Goldman G.H."/>
            <person name="Houbraken J."/>
            <person name="Oakley B."/>
            <person name="Pocsi I."/>
            <person name="Scazzocchio C."/>
            <person name="Seiboth B."/>
            <person name="vanKuyk P.A."/>
            <person name="Wortman J."/>
            <person name="Dyer P.S."/>
            <person name="Grigoriev I.V."/>
        </authorList>
    </citation>
    <scope>NUCLEOTIDE SEQUENCE [LARGE SCALE GENOMIC DNA]</scope>
    <source>
        <strain evidence="3">CBS 506.65</strain>
    </source>
</reference>
<dbReference type="VEuPathDB" id="FungiDB:ASPZODRAFT_1216560"/>
<feature type="region of interest" description="Disordered" evidence="1">
    <location>
        <begin position="40"/>
        <end position="92"/>
    </location>
</feature>
<dbReference type="Proteomes" id="UP000184188">
    <property type="component" value="Unassembled WGS sequence"/>
</dbReference>
<evidence type="ECO:0000313" key="3">
    <source>
        <dbReference type="Proteomes" id="UP000184188"/>
    </source>
</evidence>
<organism evidence="2 3">
    <name type="scientific">Penicilliopsis zonata CBS 506.65</name>
    <dbReference type="NCBI Taxonomy" id="1073090"/>
    <lineage>
        <taxon>Eukaryota</taxon>
        <taxon>Fungi</taxon>
        <taxon>Dikarya</taxon>
        <taxon>Ascomycota</taxon>
        <taxon>Pezizomycotina</taxon>
        <taxon>Eurotiomycetes</taxon>
        <taxon>Eurotiomycetidae</taxon>
        <taxon>Eurotiales</taxon>
        <taxon>Aspergillaceae</taxon>
        <taxon>Penicilliopsis</taxon>
    </lineage>
</organism>
<feature type="compositionally biased region" description="Low complexity" evidence="1">
    <location>
        <begin position="149"/>
        <end position="165"/>
    </location>
</feature>
<dbReference type="GeneID" id="34607763"/>